<dbReference type="EMBL" id="JABXWT010000001">
    <property type="protein sequence ID" value="NVO55018.1"/>
    <property type="molecule type" value="Genomic_DNA"/>
</dbReference>
<accession>A0ABX2PLM2</accession>
<dbReference type="InterPro" id="IPR019647">
    <property type="entry name" value="PhoP_reg_network_YrbL"/>
</dbReference>
<gene>
    <name evidence="1" type="ORF">HW561_04340</name>
</gene>
<evidence type="ECO:0008006" key="3">
    <source>
        <dbReference type="Google" id="ProtNLM"/>
    </source>
</evidence>
<dbReference type="Pfam" id="PF10707">
    <property type="entry name" value="YrbL-PhoP_reg"/>
    <property type="match status" value="1"/>
</dbReference>
<keyword evidence="2" id="KW-1185">Reference proteome</keyword>
<name>A0ABX2PLM2_9RHOB</name>
<evidence type="ECO:0000313" key="2">
    <source>
        <dbReference type="Proteomes" id="UP000630805"/>
    </source>
</evidence>
<evidence type="ECO:0000313" key="1">
    <source>
        <dbReference type="EMBL" id="NVO55018.1"/>
    </source>
</evidence>
<protein>
    <recommendedName>
        <fullName evidence="3">PhoP regulatory network protein YrbL</fullName>
    </recommendedName>
</protein>
<sequence length="196" mass="22506">MIELDGLAPLRKSQNYQIFQHPELDRALLKVRCDEPRRNHFIRRYSEWRYGNLRQWQREANEYLAALNRGCPEIERLARFMGYEQTSLGPALVVEKMTGPDGNLAPSLHSEMMAQAGNPEGGKRLRAELLELLDDLERGRIVVGDMGLENIVRAQERGGRLVVIDGLGERVLFPLTVFSDWAFRQSMARRRARMAG</sequence>
<dbReference type="RefSeq" id="WP_176861992.1">
    <property type="nucleotide sequence ID" value="NZ_JABXWT010000001.1"/>
</dbReference>
<organism evidence="1 2">
    <name type="scientific">Ruegeria haliotis</name>
    <dbReference type="NCBI Taxonomy" id="2747601"/>
    <lineage>
        <taxon>Bacteria</taxon>
        <taxon>Pseudomonadati</taxon>
        <taxon>Pseudomonadota</taxon>
        <taxon>Alphaproteobacteria</taxon>
        <taxon>Rhodobacterales</taxon>
        <taxon>Roseobacteraceae</taxon>
        <taxon>Ruegeria</taxon>
    </lineage>
</organism>
<comment type="caution">
    <text evidence="1">The sequence shown here is derived from an EMBL/GenBank/DDBJ whole genome shotgun (WGS) entry which is preliminary data.</text>
</comment>
<dbReference type="Proteomes" id="UP000630805">
    <property type="component" value="Unassembled WGS sequence"/>
</dbReference>
<reference evidence="1 2" key="1">
    <citation type="submission" date="2020-06" db="EMBL/GenBank/DDBJ databases">
        <authorList>
            <person name="Cao W.R."/>
        </authorList>
    </citation>
    <scope>NUCLEOTIDE SEQUENCE [LARGE SCALE GENOMIC DNA]</scope>
    <source>
        <strain evidence="1 2">B1Z28</strain>
    </source>
</reference>
<proteinExistence type="predicted"/>